<feature type="compositionally biased region" description="Acidic residues" evidence="1">
    <location>
        <begin position="79"/>
        <end position="93"/>
    </location>
</feature>
<dbReference type="EMBL" id="JBITLV010000004">
    <property type="protein sequence ID" value="MFI7588144.1"/>
    <property type="molecule type" value="Genomic_DNA"/>
</dbReference>
<keyword evidence="4" id="KW-1185">Reference proteome</keyword>
<proteinExistence type="predicted"/>
<feature type="compositionally biased region" description="Basic and acidic residues" evidence="1">
    <location>
        <begin position="62"/>
        <end position="78"/>
    </location>
</feature>
<sequence>MSDAIYEPSDGDVENDVVDLDQAFGDDNVDDIYDTSYSPPDREPTNTKFGTTWAEESAGETLDQRIAQEEPDPTSRYETDEDVDAVNEDELEPEELRYSEVGSGRAGRLVDPDEGAHEDREKDLVGDDVGLDGGAASAEEAAVHVIDE</sequence>
<feature type="region of interest" description="Disordered" evidence="1">
    <location>
        <begin position="21"/>
        <end position="148"/>
    </location>
</feature>
<gene>
    <name evidence="3" type="ORF">ACIB24_13835</name>
</gene>
<evidence type="ECO:0000313" key="3">
    <source>
        <dbReference type="EMBL" id="MFI7588144.1"/>
    </source>
</evidence>
<evidence type="ECO:0000313" key="4">
    <source>
        <dbReference type="Proteomes" id="UP001612915"/>
    </source>
</evidence>
<evidence type="ECO:0000259" key="2">
    <source>
        <dbReference type="Pfam" id="PF18970"/>
    </source>
</evidence>
<evidence type="ECO:0000256" key="1">
    <source>
        <dbReference type="SAM" id="MobiDB-lite"/>
    </source>
</evidence>
<dbReference type="InterPro" id="IPR043763">
    <property type="entry name" value="DUF5709"/>
</dbReference>
<comment type="caution">
    <text evidence="3">The sequence shown here is derived from an EMBL/GenBank/DDBJ whole genome shotgun (WGS) entry which is preliminary data.</text>
</comment>
<dbReference type="Pfam" id="PF18970">
    <property type="entry name" value="DUF5709"/>
    <property type="match status" value="1"/>
</dbReference>
<accession>A0ABW8AP50</accession>
<feature type="compositionally biased region" description="Basic and acidic residues" evidence="1">
    <location>
        <begin position="108"/>
        <end position="125"/>
    </location>
</feature>
<reference evidence="3 4" key="1">
    <citation type="submission" date="2024-10" db="EMBL/GenBank/DDBJ databases">
        <title>The Natural Products Discovery Center: Release of the First 8490 Sequenced Strains for Exploring Actinobacteria Biosynthetic Diversity.</title>
        <authorList>
            <person name="Kalkreuter E."/>
            <person name="Kautsar S.A."/>
            <person name="Yang D."/>
            <person name="Bader C.D."/>
            <person name="Teijaro C.N."/>
            <person name="Fluegel L."/>
            <person name="Davis C.M."/>
            <person name="Simpson J.R."/>
            <person name="Lauterbach L."/>
            <person name="Steele A.D."/>
            <person name="Gui C."/>
            <person name="Meng S."/>
            <person name="Li G."/>
            <person name="Viehrig K."/>
            <person name="Ye F."/>
            <person name="Su P."/>
            <person name="Kiefer A.F."/>
            <person name="Nichols A."/>
            <person name="Cepeda A.J."/>
            <person name="Yan W."/>
            <person name="Fan B."/>
            <person name="Jiang Y."/>
            <person name="Adhikari A."/>
            <person name="Zheng C.-J."/>
            <person name="Schuster L."/>
            <person name="Cowan T.M."/>
            <person name="Smanski M.J."/>
            <person name="Chevrette M.G."/>
            <person name="De Carvalho L.P.S."/>
            <person name="Shen B."/>
        </authorList>
    </citation>
    <scope>NUCLEOTIDE SEQUENCE [LARGE SCALE GENOMIC DNA]</scope>
    <source>
        <strain evidence="3 4">NPDC049639</strain>
    </source>
</reference>
<name>A0ABW8AP50_9ACTN</name>
<organism evidence="3 4">
    <name type="scientific">Spongisporangium articulatum</name>
    <dbReference type="NCBI Taxonomy" id="3362603"/>
    <lineage>
        <taxon>Bacteria</taxon>
        <taxon>Bacillati</taxon>
        <taxon>Actinomycetota</taxon>
        <taxon>Actinomycetes</taxon>
        <taxon>Kineosporiales</taxon>
        <taxon>Kineosporiaceae</taxon>
        <taxon>Spongisporangium</taxon>
    </lineage>
</organism>
<protein>
    <submittedName>
        <fullName evidence="3">DUF5709 domain-containing protein</fullName>
    </submittedName>
</protein>
<dbReference type="Proteomes" id="UP001612915">
    <property type="component" value="Unassembled WGS sequence"/>
</dbReference>
<dbReference type="RefSeq" id="WP_398281176.1">
    <property type="nucleotide sequence ID" value="NZ_JBITLV010000004.1"/>
</dbReference>
<feature type="domain" description="DUF5709" evidence="2">
    <location>
        <begin position="100"/>
        <end position="148"/>
    </location>
</feature>